<comment type="similarity">
    <text evidence="1">Belongs to the lyase 1 family. Argininosuccinate lyase subfamily.</text>
</comment>
<dbReference type="SUPFAM" id="SSF48557">
    <property type="entry name" value="L-aspartase-like"/>
    <property type="match status" value="1"/>
</dbReference>
<keyword evidence="7" id="KW-1185">Reference proteome</keyword>
<dbReference type="STRING" id="579137.Metvu_0017"/>
<organism evidence="6 7">
    <name type="scientific">Methanocaldococcus vulcanius (strain ATCC 700851 / DSM 12094 / M7)</name>
    <name type="common">Methanococcus vulcanius</name>
    <dbReference type="NCBI Taxonomy" id="579137"/>
    <lineage>
        <taxon>Archaea</taxon>
        <taxon>Methanobacteriati</taxon>
        <taxon>Methanobacteriota</taxon>
        <taxon>Methanomada group</taxon>
        <taxon>Methanococci</taxon>
        <taxon>Methanococcales</taxon>
        <taxon>Methanocaldococcaceae</taxon>
        <taxon>Methanocaldococcus</taxon>
    </lineage>
</organism>
<keyword evidence="1" id="KW-0963">Cytoplasm</keyword>
<dbReference type="EMBL" id="CP001787">
    <property type="protein sequence ID" value="ACX71890.1"/>
    <property type="molecule type" value="Genomic_DNA"/>
</dbReference>
<dbReference type="InterPro" id="IPR029419">
    <property type="entry name" value="Arg_succ_lyase_C"/>
</dbReference>
<dbReference type="KEGG" id="mvu:Metvu_0017"/>
<evidence type="ECO:0000256" key="1">
    <source>
        <dbReference type="HAMAP-Rule" id="MF_00006"/>
    </source>
</evidence>
<dbReference type="eggNOG" id="arCOG01748">
    <property type="taxonomic scope" value="Archaea"/>
</dbReference>
<dbReference type="InterPro" id="IPR009049">
    <property type="entry name" value="Argininosuccinate_lyase"/>
</dbReference>
<accession>C9RE88</accession>
<dbReference type="PANTHER" id="PTHR43814:SF1">
    <property type="entry name" value="ARGININOSUCCINATE LYASE"/>
    <property type="match status" value="1"/>
</dbReference>
<feature type="coiled-coil region" evidence="3">
    <location>
        <begin position="450"/>
        <end position="484"/>
    </location>
</feature>
<proteinExistence type="inferred from homology"/>
<dbReference type="PRINTS" id="PR00149">
    <property type="entry name" value="FUMRATELYASE"/>
</dbReference>
<gene>
    <name evidence="1" type="primary">argH</name>
    <name evidence="6" type="ordered locus">Metvu_0017</name>
</gene>
<dbReference type="Pfam" id="PF14698">
    <property type="entry name" value="ASL_C2"/>
    <property type="match status" value="1"/>
</dbReference>
<dbReference type="HOGENOM" id="CLU_027272_2_3_2"/>
<dbReference type="Pfam" id="PF00206">
    <property type="entry name" value="Lyase_1"/>
    <property type="match status" value="1"/>
</dbReference>
<keyword evidence="3" id="KW-0175">Coiled coil</keyword>
<dbReference type="FunFam" id="1.10.40.30:FF:000001">
    <property type="entry name" value="Argininosuccinate lyase"/>
    <property type="match status" value="1"/>
</dbReference>
<keyword evidence="1" id="KW-0028">Amino-acid biosynthesis</keyword>
<dbReference type="NCBIfam" id="TIGR00838">
    <property type="entry name" value="argH"/>
    <property type="match status" value="1"/>
</dbReference>
<evidence type="ECO:0000256" key="3">
    <source>
        <dbReference type="SAM" id="Coils"/>
    </source>
</evidence>
<dbReference type="InterPro" id="IPR022761">
    <property type="entry name" value="Fumarate_lyase_N"/>
</dbReference>
<evidence type="ECO:0000256" key="2">
    <source>
        <dbReference type="NCBIfam" id="TIGR00838"/>
    </source>
</evidence>
<feature type="domain" description="Fumarate lyase N-terminal" evidence="4">
    <location>
        <begin position="24"/>
        <end position="303"/>
    </location>
</feature>
<evidence type="ECO:0000259" key="5">
    <source>
        <dbReference type="Pfam" id="PF14698"/>
    </source>
</evidence>
<dbReference type="InterPro" id="IPR000362">
    <property type="entry name" value="Fumarate_lyase_fam"/>
</dbReference>
<protein>
    <recommendedName>
        <fullName evidence="1 2">Argininosuccinate lyase</fullName>
        <shortName evidence="1">ASAL</shortName>
        <ecNumber evidence="1 2">4.3.2.1</ecNumber>
    </recommendedName>
    <alternativeName>
        <fullName evidence="1">Arginosuccinase</fullName>
    </alternativeName>
</protein>
<dbReference type="Proteomes" id="UP000002063">
    <property type="component" value="Chromosome"/>
</dbReference>
<reference evidence="6" key="1">
    <citation type="submission" date="2009-10" db="EMBL/GenBank/DDBJ databases">
        <title>Complete sequence of chromosome of Methanocaldococcus vulcanius M7.</title>
        <authorList>
            <consortium name="US DOE Joint Genome Institute"/>
            <person name="Lucas S."/>
            <person name="Copeland A."/>
            <person name="Lapidus A."/>
            <person name="Glavina del Rio T."/>
            <person name="Dalin E."/>
            <person name="Tice H."/>
            <person name="Bruce D."/>
            <person name="Goodwin L."/>
            <person name="Pitluck S."/>
            <person name="Lcollab F.I."/>
            <person name="Brettin T."/>
            <person name="Detter J.C."/>
            <person name="Han C."/>
            <person name="Tapia R."/>
            <person name="Kuske C.R."/>
            <person name="Schmutz J."/>
            <person name="Larimer F."/>
            <person name="Land M."/>
            <person name="Hauser L."/>
            <person name="Kyrpides N."/>
            <person name="Ovchinikova G."/>
            <person name="Sieprawska-Lupa M."/>
            <person name="Whitman W.B."/>
            <person name="Woyke T."/>
        </authorList>
    </citation>
    <scope>NUCLEOTIDE SEQUENCE [LARGE SCALE GENOMIC DNA]</scope>
    <source>
        <strain evidence="6">M7</strain>
    </source>
</reference>
<dbReference type="PRINTS" id="PR00145">
    <property type="entry name" value="ARGSUCLYASE"/>
</dbReference>
<evidence type="ECO:0000313" key="7">
    <source>
        <dbReference type="Proteomes" id="UP000002063"/>
    </source>
</evidence>
<dbReference type="UniPathway" id="UPA00068">
    <property type="reaction ID" value="UER00114"/>
</dbReference>
<sequence length="490" mass="55800">MKKCGNMNILRRGRLGNSIKEDVARYTTSLSFDKEIFEADILCDIAHVIMLYEQGIIKKEDAKKIIDGLKEIYKKGMENLNLDPSLDDIHMVIESELIKKLGEDVAGRMHTGRSRNDEVATDLRLALREKVLIITKSLIDMLKNILNLAEEHKETLTIGYTHLQHAQPTTFAHHLLSYISAIERDILRLLDTYKRINISPLGCGAMATTGFKIDRERTKDLLGFDALIENSMDGVSARDFILEVMADLSILGTNLSKICEELVLFSTYEFGTIEIANEFCSTSSIMPQKKNPDVAEIARAKLSTLNGNLITALTILKALPNTYNRDLQEISPHLWNSVYTTIDTIKMINGMIKTIKVNEERMKELSNANYSTATELADTLVRETGIPFRTAHGIVGEVVRRSIEEKKDMIEVIYDVLEKYNLKVDEEKIRKALDPYENVKMRDVVGGPAPKEVEKRIKAFKERLDRYEKEVDEKLQKINKVKETLLNYEI</sequence>
<keyword evidence="1" id="KW-0055">Arginine biosynthesis</keyword>
<evidence type="ECO:0000259" key="4">
    <source>
        <dbReference type="Pfam" id="PF00206"/>
    </source>
</evidence>
<dbReference type="Gene3D" id="1.10.275.10">
    <property type="entry name" value="Fumarase/aspartase (N-terminal domain)"/>
    <property type="match status" value="1"/>
</dbReference>
<dbReference type="GO" id="GO:0042450">
    <property type="term" value="P:L-arginine biosynthetic process via ornithine"/>
    <property type="evidence" value="ECO:0007669"/>
    <property type="project" value="UniProtKB-UniRule"/>
</dbReference>
<dbReference type="InterPro" id="IPR024083">
    <property type="entry name" value="Fumarase/histidase_N"/>
</dbReference>
<dbReference type="InterPro" id="IPR008948">
    <property type="entry name" value="L-Aspartase-like"/>
</dbReference>
<dbReference type="CDD" id="cd01359">
    <property type="entry name" value="Argininosuccinate_lyase"/>
    <property type="match status" value="1"/>
</dbReference>
<dbReference type="GO" id="GO:0004056">
    <property type="term" value="F:argininosuccinate lyase activity"/>
    <property type="evidence" value="ECO:0007669"/>
    <property type="project" value="UniProtKB-UniRule"/>
</dbReference>
<name>C9RE88_METVM</name>
<dbReference type="GO" id="GO:0005829">
    <property type="term" value="C:cytosol"/>
    <property type="evidence" value="ECO:0007669"/>
    <property type="project" value="TreeGrafter"/>
</dbReference>
<comment type="pathway">
    <text evidence="1">Amino-acid biosynthesis; L-arginine biosynthesis; L-arginine from L-ornithine and carbamoyl phosphate: step 3/3.</text>
</comment>
<keyword evidence="1 6" id="KW-0456">Lyase</keyword>
<feature type="domain" description="Argininosuccinate lyase C-terminal" evidence="5">
    <location>
        <begin position="370"/>
        <end position="439"/>
    </location>
</feature>
<dbReference type="PANTHER" id="PTHR43814">
    <property type="entry name" value="ARGININOSUCCINATE LYASE"/>
    <property type="match status" value="1"/>
</dbReference>
<dbReference type="Gene3D" id="1.20.200.10">
    <property type="entry name" value="Fumarase/aspartase (Central domain)"/>
    <property type="match status" value="1"/>
</dbReference>
<dbReference type="HAMAP" id="MF_00006">
    <property type="entry name" value="Arg_succ_lyase"/>
    <property type="match status" value="1"/>
</dbReference>
<dbReference type="EC" id="4.3.2.1" evidence="1 2"/>
<comment type="subcellular location">
    <subcellularLocation>
        <location evidence="1">Cytoplasm</location>
    </subcellularLocation>
</comment>
<dbReference type="AlphaFoldDB" id="C9RE88"/>
<comment type="catalytic activity">
    <reaction evidence="1">
        <text>2-(N(omega)-L-arginino)succinate = fumarate + L-arginine</text>
        <dbReference type="Rhea" id="RHEA:24020"/>
        <dbReference type="ChEBI" id="CHEBI:29806"/>
        <dbReference type="ChEBI" id="CHEBI:32682"/>
        <dbReference type="ChEBI" id="CHEBI:57472"/>
        <dbReference type="EC" id="4.3.2.1"/>
    </reaction>
</comment>
<evidence type="ECO:0000313" key="6">
    <source>
        <dbReference type="EMBL" id="ACX71890.1"/>
    </source>
</evidence>
<dbReference type="Gene3D" id="1.10.40.30">
    <property type="entry name" value="Fumarase/aspartase (C-terminal domain)"/>
    <property type="match status" value="1"/>
</dbReference>